<evidence type="ECO:0000313" key="3">
    <source>
        <dbReference type="Proteomes" id="UP000287166"/>
    </source>
</evidence>
<evidence type="ECO:0000256" key="1">
    <source>
        <dbReference type="SAM" id="MobiDB-lite"/>
    </source>
</evidence>
<dbReference type="RefSeq" id="XP_027620918.1">
    <property type="nucleotide sequence ID" value="XM_027765117.1"/>
</dbReference>
<proteinExistence type="predicted"/>
<dbReference type="InParanoid" id="A0A401H6D7"/>
<feature type="compositionally biased region" description="Low complexity" evidence="1">
    <location>
        <begin position="836"/>
        <end position="861"/>
    </location>
</feature>
<feature type="region of interest" description="Disordered" evidence="1">
    <location>
        <begin position="804"/>
        <end position="874"/>
    </location>
</feature>
<comment type="caution">
    <text evidence="2">The sequence shown here is derived from an EMBL/GenBank/DDBJ whole genome shotgun (WGS) entry which is preliminary data.</text>
</comment>
<name>A0A401H6D7_9APHY</name>
<evidence type="ECO:0000313" key="2">
    <source>
        <dbReference type="EMBL" id="GBE90005.1"/>
    </source>
</evidence>
<feature type="compositionally biased region" description="Acidic residues" evidence="1">
    <location>
        <begin position="212"/>
        <end position="224"/>
    </location>
</feature>
<feature type="region of interest" description="Disordered" evidence="1">
    <location>
        <begin position="399"/>
        <end position="418"/>
    </location>
</feature>
<dbReference type="AlphaFoldDB" id="A0A401H6D7"/>
<reference evidence="2 3" key="1">
    <citation type="journal article" date="2018" name="Sci. Rep.">
        <title>Genome sequence of the cauliflower mushroom Sparassis crispa (Hanabiratake) and its association with beneficial usage.</title>
        <authorList>
            <person name="Kiyama R."/>
            <person name="Furutani Y."/>
            <person name="Kawaguchi K."/>
            <person name="Nakanishi T."/>
        </authorList>
    </citation>
    <scope>NUCLEOTIDE SEQUENCE [LARGE SCALE GENOMIC DNA]</scope>
</reference>
<accession>A0A401H6D7</accession>
<sequence length="1055" mass="115840">MFCPSTVFHDIANSSDWPPRVQEVVHLLTQPLPDYISTGPWPFVSPLASYLLNELGENSPRQRELQHEGQSVSRVNKVFDLVLSTVAALRELESLEDCGRARPTVPLWSLFFKVIGIACSPECCYMDEVSFILPRLSPRSSQVILDGTATLLISHIVDESQFVHSCSSSDAMDVDASSEPEDDQDGADASSSHNSERTSIDGTHSTAYSEGDYTDDQDSTDETSEQLSGPAIDVPFDAHVLRGSGRRLFAVLPVICVADSDNIGALVTSVAYQRRVWDIDEPVVGFEVSKTGAVARILLGWVGAEADGNYLPAVHIACATTHSHSGMTVGIFNLTDPQSALALAHFVLGLDAHCRRIVSKSKHRPVIDAFHWRSDYLEKREDSCNNGDLGTRIANWASTIDTRSDGGNPEAELDLSMSPASDMSDLSMILESPGKPTQGRGRPTTRSAGSQTGSGSRKSHSRVKEGAVATKGRSRTPATDKASQKQESKAPKSRSDSVAPRSERSSSVLAKKVKTALDGLVTPATWLFERKAFPIALIKLPHDAEDADEINEKIDTYKKIVVEFAWCNVEWSSIDAMPQVDEAVQQVLEHLFQNYSALKEKPVELDEADMRILSNRFSTILYASMGAYTHHAASSGLPVNEAEARHDWDRMLYQFCVPDSEHTVSPYLLLERELIFPRNKAIDFILDDNSPEKQKSLAKQQKNFAESYYVHCLAVQGHSLRYSTAVQVQADAASTQALHFSVQVNSLSENPGEMVDILRKHAASEPLRGICDAIVVSGIKDAFDDKDSPATRKFLNKQALVQHTLTTRSKKDQPEKLASQTSSHPPPTPAVEAHPKASGSKTTSAPKTTSTPKTTSARSRAPSAQSTLRNRVGDPFVNSCSPLVSGSSIKHDNIPRRDPEAITRDQLLLPVLVAEYKRWDEDQAKSLNQGRFYCVASVTFLAALGIEGYPVFALVTNGKVGAVLLSWQSPGMKKKIYIIERNVCTFDLGDPLQAFHFATFLVRLRHQHGQLKELFEKEKEIFRGKVSAEQFEEWMMTAQDVILKAQQAAADAAAA</sequence>
<feature type="region of interest" description="Disordered" evidence="1">
    <location>
        <begin position="171"/>
        <end position="229"/>
    </location>
</feature>
<organism evidence="2 3">
    <name type="scientific">Sparassis crispa</name>
    <dbReference type="NCBI Taxonomy" id="139825"/>
    <lineage>
        <taxon>Eukaryota</taxon>
        <taxon>Fungi</taxon>
        <taxon>Dikarya</taxon>
        <taxon>Basidiomycota</taxon>
        <taxon>Agaricomycotina</taxon>
        <taxon>Agaricomycetes</taxon>
        <taxon>Polyporales</taxon>
        <taxon>Sparassidaceae</taxon>
        <taxon>Sparassis</taxon>
    </lineage>
</organism>
<keyword evidence="3" id="KW-1185">Reference proteome</keyword>
<dbReference type="EMBL" id="BFAD01000018">
    <property type="protein sequence ID" value="GBE90005.1"/>
    <property type="molecule type" value="Genomic_DNA"/>
</dbReference>
<dbReference type="GeneID" id="38786922"/>
<dbReference type="OrthoDB" id="2756799at2759"/>
<protein>
    <submittedName>
        <fullName evidence="2">Uncharacterized protein</fullName>
    </submittedName>
</protein>
<feature type="compositionally biased region" description="Acidic residues" evidence="1">
    <location>
        <begin position="172"/>
        <end position="186"/>
    </location>
</feature>
<feature type="compositionally biased region" description="Basic and acidic residues" evidence="1">
    <location>
        <begin position="482"/>
        <end position="495"/>
    </location>
</feature>
<gene>
    <name evidence="2" type="ORF">SCP_1800270</name>
</gene>
<feature type="region of interest" description="Disordered" evidence="1">
    <location>
        <begin position="426"/>
        <end position="508"/>
    </location>
</feature>
<feature type="compositionally biased region" description="Polar residues" evidence="1">
    <location>
        <begin position="444"/>
        <end position="456"/>
    </location>
</feature>
<dbReference type="Proteomes" id="UP000287166">
    <property type="component" value="Unassembled WGS sequence"/>
</dbReference>